<protein>
    <recommendedName>
        <fullName evidence="3">Ribbon-helix-helix protein CopG domain-containing protein</fullName>
    </recommendedName>
</protein>
<gene>
    <name evidence="1" type="ORF">GGP82_001203</name>
</gene>
<accession>A0A9X2R9I7</accession>
<proteinExistence type="predicted"/>
<comment type="caution">
    <text evidence="1">The sequence shown here is derived from an EMBL/GenBank/DDBJ whole genome shotgun (WGS) entry which is preliminary data.</text>
</comment>
<sequence>MIRKQLYITEGQDEVLKERARALGISEAELARRALSAFLSENTPKAPARPEALKTLLERTRSLSEKHRLPSGYQFDREDLYSERIGRPSSSDQ</sequence>
<name>A0A9X2R9I7_9BACT</name>
<dbReference type="Proteomes" id="UP001155034">
    <property type="component" value="Unassembled WGS sequence"/>
</dbReference>
<reference evidence="1" key="1">
    <citation type="submission" date="2022-08" db="EMBL/GenBank/DDBJ databases">
        <title>Genomic Encyclopedia of Type Strains, Phase V (KMG-V): Genome sequencing to study the core and pangenomes of soil and plant-associated prokaryotes.</title>
        <authorList>
            <person name="Whitman W."/>
        </authorList>
    </citation>
    <scope>NUCLEOTIDE SEQUENCE</scope>
    <source>
        <strain evidence="1">SP2016B</strain>
    </source>
</reference>
<dbReference type="AlphaFoldDB" id="A0A9X2R9I7"/>
<evidence type="ECO:0000313" key="2">
    <source>
        <dbReference type="Proteomes" id="UP001155034"/>
    </source>
</evidence>
<dbReference type="RefSeq" id="WP_013061180.1">
    <property type="nucleotide sequence ID" value="NZ_JANTYZ010000002.1"/>
</dbReference>
<dbReference type="EMBL" id="JANTYZ010000002">
    <property type="protein sequence ID" value="MCS3864657.1"/>
    <property type="molecule type" value="Genomic_DNA"/>
</dbReference>
<evidence type="ECO:0000313" key="1">
    <source>
        <dbReference type="EMBL" id="MCS3864657.1"/>
    </source>
</evidence>
<organism evidence="1 2">
    <name type="scientific">Salinibacter ruber</name>
    <dbReference type="NCBI Taxonomy" id="146919"/>
    <lineage>
        <taxon>Bacteria</taxon>
        <taxon>Pseudomonadati</taxon>
        <taxon>Rhodothermota</taxon>
        <taxon>Rhodothermia</taxon>
        <taxon>Rhodothermales</taxon>
        <taxon>Salinibacteraceae</taxon>
        <taxon>Salinibacter</taxon>
    </lineage>
</organism>
<evidence type="ECO:0008006" key="3">
    <source>
        <dbReference type="Google" id="ProtNLM"/>
    </source>
</evidence>